<dbReference type="Proteomes" id="UP000659697">
    <property type="component" value="Unassembled WGS sequence"/>
</dbReference>
<organism evidence="1 2">
    <name type="scientific">Alishewanella longhuensis</name>
    <dbReference type="NCBI Taxonomy" id="1091037"/>
    <lineage>
        <taxon>Bacteria</taxon>
        <taxon>Pseudomonadati</taxon>
        <taxon>Pseudomonadota</taxon>
        <taxon>Gammaproteobacteria</taxon>
        <taxon>Alteromonadales</taxon>
        <taxon>Alteromonadaceae</taxon>
        <taxon>Alishewanella</taxon>
    </lineage>
</organism>
<name>A0ABQ3KU76_9ALTE</name>
<proteinExistence type="predicted"/>
<keyword evidence="2" id="KW-1185">Reference proteome</keyword>
<dbReference type="EMBL" id="BNAO01000001">
    <property type="protein sequence ID" value="GHG60602.1"/>
    <property type="molecule type" value="Genomic_DNA"/>
</dbReference>
<comment type="caution">
    <text evidence="1">The sequence shown here is derived from an EMBL/GenBank/DDBJ whole genome shotgun (WGS) entry which is preliminary data.</text>
</comment>
<evidence type="ECO:0000313" key="1">
    <source>
        <dbReference type="EMBL" id="GHG60602.1"/>
    </source>
</evidence>
<accession>A0ABQ3KU76</accession>
<protein>
    <submittedName>
        <fullName evidence="1">Uncharacterized protein</fullName>
    </submittedName>
</protein>
<gene>
    <name evidence="1" type="ORF">GCM10010919_04190</name>
</gene>
<sequence length="103" mass="11234">MKRKTQDPLTNGHLGEYFVCQQGRALCHTPGTATGAKATPFAAESNQTLVVAIFAANPQETVFKAATMEEVVEFLLDVAWKILASSFQRGLEGWVVLLNQPVK</sequence>
<reference evidence="2" key="1">
    <citation type="journal article" date="2019" name="Int. J. Syst. Evol. Microbiol.">
        <title>The Global Catalogue of Microorganisms (GCM) 10K type strain sequencing project: providing services to taxonomists for standard genome sequencing and annotation.</title>
        <authorList>
            <consortium name="The Broad Institute Genomics Platform"/>
            <consortium name="The Broad Institute Genome Sequencing Center for Infectious Disease"/>
            <person name="Wu L."/>
            <person name="Ma J."/>
        </authorList>
    </citation>
    <scope>NUCLEOTIDE SEQUENCE [LARGE SCALE GENOMIC DNA]</scope>
    <source>
        <strain evidence="2">CGMCC 1.7003</strain>
    </source>
</reference>
<evidence type="ECO:0000313" key="2">
    <source>
        <dbReference type="Proteomes" id="UP000659697"/>
    </source>
</evidence>